<dbReference type="Proteomes" id="UP000051804">
    <property type="component" value="Unassembled WGS sequence"/>
</dbReference>
<evidence type="ECO:0000256" key="7">
    <source>
        <dbReference type="RuleBase" id="RU363032"/>
    </source>
</evidence>
<comment type="caution">
    <text evidence="9">The sequence shown here is derived from an EMBL/GenBank/DDBJ whole genome shotgun (WGS) entry which is preliminary data.</text>
</comment>
<feature type="domain" description="ABC transmembrane type-1" evidence="8">
    <location>
        <begin position="81"/>
        <end position="299"/>
    </location>
</feature>
<evidence type="ECO:0000313" key="9">
    <source>
        <dbReference type="EMBL" id="KRK73901.1"/>
    </source>
</evidence>
<evidence type="ECO:0000256" key="2">
    <source>
        <dbReference type="ARBA" id="ARBA00022448"/>
    </source>
</evidence>
<proteinExistence type="inferred from homology"/>
<dbReference type="PANTHER" id="PTHR30193">
    <property type="entry name" value="ABC TRANSPORTER PERMEASE PROTEIN"/>
    <property type="match status" value="1"/>
</dbReference>
<dbReference type="SUPFAM" id="SSF161098">
    <property type="entry name" value="MetI-like"/>
    <property type="match status" value="1"/>
</dbReference>
<dbReference type="OrthoDB" id="9787541at2"/>
<dbReference type="InterPro" id="IPR035906">
    <property type="entry name" value="MetI-like_sf"/>
</dbReference>
<evidence type="ECO:0000256" key="5">
    <source>
        <dbReference type="ARBA" id="ARBA00022989"/>
    </source>
</evidence>
<gene>
    <name evidence="9" type="ORF">FD02_GL001731</name>
</gene>
<protein>
    <recommendedName>
        <fullName evidence="8">ABC transmembrane type-1 domain-containing protein</fullName>
    </recommendedName>
</protein>
<evidence type="ECO:0000256" key="4">
    <source>
        <dbReference type="ARBA" id="ARBA00022692"/>
    </source>
</evidence>
<keyword evidence="2 7" id="KW-0813">Transport</keyword>
<dbReference type="GO" id="GO:0005886">
    <property type="term" value="C:plasma membrane"/>
    <property type="evidence" value="ECO:0007669"/>
    <property type="project" value="UniProtKB-SubCell"/>
</dbReference>
<feature type="transmembrane region" description="Helical" evidence="7">
    <location>
        <begin position="118"/>
        <end position="145"/>
    </location>
</feature>
<feature type="transmembrane region" description="Helical" evidence="7">
    <location>
        <begin position="165"/>
        <end position="185"/>
    </location>
</feature>
<feature type="transmembrane region" description="Helical" evidence="7">
    <location>
        <begin position="85"/>
        <end position="106"/>
    </location>
</feature>
<dbReference type="SUPFAM" id="SSF160964">
    <property type="entry name" value="MalF N-terminal region-like"/>
    <property type="match status" value="1"/>
</dbReference>
<evidence type="ECO:0000256" key="1">
    <source>
        <dbReference type="ARBA" id="ARBA00004651"/>
    </source>
</evidence>
<feature type="transmembrane region" description="Helical" evidence="7">
    <location>
        <begin position="22"/>
        <end position="47"/>
    </location>
</feature>
<feature type="transmembrane region" description="Helical" evidence="7">
    <location>
        <begin position="278"/>
        <end position="303"/>
    </location>
</feature>
<comment type="similarity">
    <text evidence="7">Belongs to the binding-protein-dependent transport system permease family.</text>
</comment>
<evidence type="ECO:0000313" key="10">
    <source>
        <dbReference type="Proteomes" id="UP000051804"/>
    </source>
</evidence>
<name>A0A0R1JRH4_9LACO</name>
<sequence>MKTAPADLQPNHKGHFERYNRYGYYFLTPFFIVFLIFSLYPIIYTIYLSFTDLAGWNTTSNFVGFKNYLAIIHNDLFIKAIKNTFLLWILNFIPQIGFALLLASWFTNQKLKLKGTTFFKVAFYLPNVITAASVAVLFSALFSYPMGPINMLLIKLGLISSANNFFQSNWATIFIVSFIQFWMWYGQTMIVIQSGILGINESLFESARVDGATDGQIFRQITLPLIKPILLYTMVTSLIGGLQIFDIPFLLTQGGPNNSVLTITMYIYEQAFQGNRNFYLAATASVILLLISIVLSLLMFRAFKGRTKVGRAK</sequence>
<accession>A0A0R1JRH4</accession>
<dbReference type="InterPro" id="IPR051393">
    <property type="entry name" value="ABC_transporter_permease"/>
</dbReference>
<dbReference type="AlphaFoldDB" id="A0A0R1JRH4"/>
<dbReference type="PANTHER" id="PTHR30193:SF37">
    <property type="entry name" value="INNER MEMBRANE ABC TRANSPORTER PERMEASE PROTEIN YCJO"/>
    <property type="match status" value="1"/>
</dbReference>
<organism evidence="9 10">
    <name type="scientific">Lacticaseibacillus nasuensis JCM 17158</name>
    <dbReference type="NCBI Taxonomy" id="1291734"/>
    <lineage>
        <taxon>Bacteria</taxon>
        <taxon>Bacillati</taxon>
        <taxon>Bacillota</taxon>
        <taxon>Bacilli</taxon>
        <taxon>Lactobacillales</taxon>
        <taxon>Lactobacillaceae</taxon>
        <taxon>Lacticaseibacillus</taxon>
    </lineage>
</organism>
<dbReference type="PROSITE" id="PS50928">
    <property type="entry name" value="ABC_TM1"/>
    <property type="match status" value="1"/>
</dbReference>
<dbReference type="RefSeq" id="WP_056950081.1">
    <property type="nucleotide sequence ID" value="NZ_AZDJ01000003.1"/>
</dbReference>
<dbReference type="STRING" id="1291734.FD02_GL001731"/>
<dbReference type="PATRIC" id="fig|1291734.4.peg.1781"/>
<evidence type="ECO:0000256" key="3">
    <source>
        <dbReference type="ARBA" id="ARBA00022475"/>
    </source>
</evidence>
<keyword evidence="10" id="KW-1185">Reference proteome</keyword>
<dbReference type="InterPro" id="IPR000515">
    <property type="entry name" value="MetI-like"/>
</dbReference>
<comment type="subcellular location">
    <subcellularLocation>
        <location evidence="1 7">Cell membrane</location>
        <topology evidence="1 7">Multi-pass membrane protein</topology>
    </subcellularLocation>
</comment>
<evidence type="ECO:0000256" key="6">
    <source>
        <dbReference type="ARBA" id="ARBA00023136"/>
    </source>
</evidence>
<keyword evidence="4 7" id="KW-0812">Transmembrane</keyword>
<dbReference type="Gene3D" id="1.10.3720.10">
    <property type="entry name" value="MetI-like"/>
    <property type="match status" value="1"/>
</dbReference>
<reference evidence="9 10" key="1">
    <citation type="journal article" date="2015" name="Genome Announc.">
        <title>Expanding the biotechnology potential of lactobacilli through comparative genomics of 213 strains and associated genera.</title>
        <authorList>
            <person name="Sun Z."/>
            <person name="Harris H.M."/>
            <person name="McCann A."/>
            <person name="Guo C."/>
            <person name="Argimon S."/>
            <person name="Zhang W."/>
            <person name="Yang X."/>
            <person name="Jeffery I.B."/>
            <person name="Cooney J.C."/>
            <person name="Kagawa T.F."/>
            <person name="Liu W."/>
            <person name="Song Y."/>
            <person name="Salvetti E."/>
            <person name="Wrobel A."/>
            <person name="Rasinkangas P."/>
            <person name="Parkhill J."/>
            <person name="Rea M.C."/>
            <person name="O'Sullivan O."/>
            <person name="Ritari J."/>
            <person name="Douillard F.P."/>
            <person name="Paul Ross R."/>
            <person name="Yang R."/>
            <person name="Briner A.E."/>
            <person name="Felis G.E."/>
            <person name="de Vos W.M."/>
            <person name="Barrangou R."/>
            <person name="Klaenhammer T.R."/>
            <person name="Caufield P.W."/>
            <person name="Cui Y."/>
            <person name="Zhang H."/>
            <person name="O'Toole P.W."/>
        </authorList>
    </citation>
    <scope>NUCLEOTIDE SEQUENCE [LARGE SCALE GENOMIC DNA]</scope>
    <source>
        <strain evidence="9 10">JCM 17158</strain>
    </source>
</reference>
<keyword evidence="3" id="KW-1003">Cell membrane</keyword>
<dbReference type="EMBL" id="AZDJ01000003">
    <property type="protein sequence ID" value="KRK73901.1"/>
    <property type="molecule type" value="Genomic_DNA"/>
</dbReference>
<dbReference type="Pfam" id="PF00528">
    <property type="entry name" value="BPD_transp_1"/>
    <property type="match status" value="1"/>
</dbReference>
<feature type="transmembrane region" description="Helical" evidence="7">
    <location>
        <begin position="229"/>
        <end position="251"/>
    </location>
</feature>
<keyword evidence="6 7" id="KW-0472">Membrane</keyword>
<evidence type="ECO:0000259" key="8">
    <source>
        <dbReference type="PROSITE" id="PS50928"/>
    </source>
</evidence>
<keyword evidence="5 7" id="KW-1133">Transmembrane helix</keyword>
<dbReference type="GO" id="GO:0055085">
    <property type="term" value="P:transmembrane transport"/>
    <property type="evidence" value="ECO:0007669"/>
    <property type="project" value="InterPro"/>
</dbReference>
<dbReference type="CDD" id="cd06261">
    <property type="entry name" value="TM_PBP2"/>
    <property type="match status" value="1"/>
</dbReference>